<evidence type="ECO:0000256" key="7">
    <source>
        <dbReference type="SAM" id="MobiDB-lite"/>
    </source>
</evidence>
<evidence type="ECO:0000256" key="4">
    <source>
        <dbReference type="ARBA" id="ARBA00022989"/>
    </source>
</evidence>
<dbReference type="PANTHER" id="PTHR12300:SF161">
    <property type="entry name" value="RECEPTOR EXPRESSION-ENHANCING PROTEIN"/>
    <property type="match status" value="1"/>
</dbReference>
<comment type="caution">
    <text evidence="8">The sequence shown here is derived from an EMBL/GenBank/DDBJ whole genome shotgun (WGS) entry which is preliminary data.</text>
</comment>
<dbReference type="GO" id="GO:0016020">
    <property type="term" value="C:membrane"/>
    <property type="evidence" value="ECO:0007669"/>
    <property type="project" value="UniProtKB-SubCell"/>
</dbReference>
<keyword evidence="4" id="KW-1133">Transmembrane helix</keyword>
<organism evidence="8 9">
    <name type="scientific">Steccherinum ochraceum</name>
    <dbReference type="NCBI Taxonomy" id="92696"/>
    <lineage>
        <taxon>Eukaryota</taxon>
        <taxon>Fungi</taxon>
        <taxon>Dikarya</taxon>
        <taxon>Basidiomycota</taxon>
        <taxon>Agaricomycotina</taxon>
        <taxon>Agaricomycetes</taxon>
        <taxon>Polyporales</taxon>
        <taxon>Steccherinaceae</taxon>
        <taxon>Steccherinum</taxon>
    </lineage>
</organism>
<evidence type="ECO:0000256" key="2">
    <source>
        <dbReference type="ARBA" id="ARBA00008573"/>
    </source>
</evidence>
<comment type="subcellular location">
    <subcellularLocation>
        <location evidence="1 6">Membrane</location>
        <topology evidence="1 6">Multi-pass membrane protein</topology>
    </subcellularLocation>
</comment>
<dbReference type="Proteomes" id="UP000292702">
    <property type="component" value="Unassembled WGS sequence"/>
</dbReference>
<keyword evidence="9" id="KW-1185">Reference proteome</keyword>
<comment type="similarity">
    <text evidence="2 6">Belongs to the DP1 family.</text>
</comment>
<protein>
    <recommendedName>
        <fullName evidence="6">Protein YOP1</fullName>
    </recommendedName>
</protein>
<evidence type="ECO:0000313" key="8">
    <source>
        <dbReference type="EMBL" id="TCD65667.1"/>
    </source>
</evidence>
<accession>A0A4V2MWC0</accession>
<gene>
    <name evidence="8" type="ORF">EIP91_002340</name>
</gene>
<proteinExistence type="inferred from homology"/>
<feature type="compositionally biased region" description="Polar residues" evidence="7">
    <location>
        <begin position="141"/>
        <end position="171"/>
    </location>
</feature>
<dbReference type="AlphaFoldDB" id="A0A4V2MWC0"/>
<evidence type="ECO:0000256" key="3">
    <source>
        <dbReference type="ARBA" id="ARBA00022692"/>
    </source>
</evidence>
<dbReference type="EMBL" id="RWJN01000169">
    <property type="protein sequence ID" value="TCD65667.1"/>
    <property type="molecule type" value="Genomic_DNA"/>
</dbReference>
<dbReference type="OrthoDB" id="434647at2759"/>
<name>A0A4V2MWC0_9APHY</name>
<evidence type="ECO:0000313" key="9">
    <source>
        <dbReference type="Proteomes" id="UP000292702"/>
    </source>
</evidence>
<dbReference type="PANTHER" id="PTHR12300">
    <property type="entry name" value="HVA22-LIKE PROTEINS"/>
    <property type="match status" value="1"/>
</dbReference>
<evidence type="ECO:0000256" key="5">
    <source>
        <dbReference type="ARBA" id="ARBA00023136"/>
    </source>
</evidence>
<feature type="compositionally biased region" description="Pro residues" evidence="7">
    <location>
        <begin position="172"/>
        <end position="181"/>
    </location>
</feature>
<sequence length="181" mass="19953">MYWSIVGSFVAFEYVAEWFISWFPFYWEVKTILLLFLALPQTQGSTWVYKSYLDPFLAPREADIDAGITAAQANLLNFIQDQIKKVWENIWRMITGALPANSMAPPANGQPAPAPNPFSLAKGMWETFGPAFMGSLQSHTQANGAANGAQRPQMSPAGSNYSASSHSNPGTPSFPEPQPYI</sequence>
<keyword evidence="3" id="KW-0812">Transmembrane</keyword>
<keyword evidence="5" id="KW-0472">Membrane</keyword>
<evidence type="ECO:0000256" key="1">
    <source>
        <dbReference type="ARBA" id="ARBA00004141"/>
    </source>
</evidence>
<dbReference type="InterPro" id="IPR004345">
    <property type="entry name" value="TB2_DP1_HVA22"/>
</dbReference>
<reference evidence="8 9" key="1">
    <citation type="submission" date="2018-11" db="EMBL/GenBank/DDBJ databases">
        <title>Genome assembly of Steccherinum ochraceum LE-BIN_3174, the white-rot fungus of the Steccherinaceae family (The Residual Polyporoid clade, Polyporales, Basidiomycota).</title>
        <authorList>
            <person name="Fedorova T.V."/>
            <person name="Glazunova O.A."/>
            <person name="Landesman E.O."/>
            <person name="Moiseenko K.V."/>
            <person name="Psurtseva N.V."/>
            <person name="Savinova O.S."/>
            <person name="Shakhova N.V."/>
            <person name="Tyazhelova T.V."/>
            <person name="Vasina D.V."/>
        </authorList>
    </citation>
    <scope>NUCLEOTIDE SEQUENCE [LARGE SCALE GENOMIC DNA]</scope>
    <source>
        <strain evidence="8 9">LE-BIN_3174</strain>
    </source>
</reference>
<evidence type="ECO:0000256" key="6">
    <source>
        <dbReference type="RuleBase" id="RU362006"/>
    </source>
</evidence>
<feature type="region of interest" description="Disordered" evidence="7">
    <location>
        <begin position="141"/>
        <end position="181"/>
    </location>
</feature>
<dbReference type="Pfam" id="PF03134">
    <property type="entry name" value="TB2_DP1_HVA22"/>
    <property type="match status" value="1"/>
</dbReference>